<proteinExistence type="predicted"/>
<keyword evidence="2" id="KW-1185">Reference proteome</keyword>
<comment type="caution">
    <text evidence="1">The sequence shown here is derived from an EMBL/GenBank/DDBJ whole genome shotgun (WGS) entry which is preliminary data.</text>
</comment>
<evidence type="ECO:0008006" key="3">
    <source>
        <dbReference type="Google" id="ProtNLM"/>
    </source>
</evidence>
<accession>A0A512IAH7</accession>
<dbReference type="Proteomes" id="UP000321103">
    <property type="component" value="Unassembled WGS sequence"/>
</dbReference>
<name>A0A512IAH7_9MICC</name>
<gene>
    <name evidence="1" type="ORF">KTU01_08410</name>
</gene>
<dbReference type="AlphaFoldDB" id="A0A512IAH7"/>
<dbReference type="RefSeq" id="WP_062736710.1">
    <property type="nucleotide sequence ID" value="NZ_BJZS01000026.1"/>
</dbReference>
<sequence length="88" mass="9427">MTVITRTARPTATPVRDDVLRSLSARGIAVSSADVLSEGREWSVVVSGRPAALTETEVRIAVWNTVLNHTAVHGLPEPVDGVRIRLDG</sequence>
<evidence type="ECO:0000313" key="1">
    <source>
        <dbReference type="EMBL" id="GEO94718.1"/>
    </source>
</evidence>
<evidence type="ECO:0000313" key="2">
    <source>
        <dbReference type="Proteomes" id="UP000321103"/>
    </source>
</evidence>
<organism evidence="1 2">
    <name type="scientific">Kocuria turfanensis</name>
    <dbReference type="NCBI Taxonomy" id="388357"/>
    <lineage>
        <taxon>Bacteria</taxon>
        <taxon>Bacillati</taxon>
        <taxon>Actinomycetota</taxon>
        <taxon>Actinomycetes</taxon>
        <taxon>Micrococcales</taxon>
        <taxon>Micrococcaceae</taxon>
        <taxon>Kocuria</taxon>
    </lineage>
</organism>
<protein>
    <recommendedName>
        <fullName evidence="3">BON domain-containing protein</fullName>
    </recommendedName>
</protein>
<reference evidence="1 2" key="1">
    <citation type="submission" date="2019-07" db="EMBL/GenBank/DDBJ databases">
        <title>Whole genome shotgun sequence of Kocuria turfanensis NBRC 107627.</title>
        <authorList>
            <person name="Hosoyama A."/>
            <person name="Uohara A."/>
            <person name="Ohji S."/>
            <person name="Ichikawa N."/>
        </authorList>
    </citation>
    <scope>NUCLEOTIDE SEQUENCE [LARGE SCALE GENOMIC DNA]</scope>
    <source>
        <strain evidence="1 2">NBRC 107627</strain>
    </source>
</reference>
<dbReference type="EMBL" id="BJZS01000026">
    <property type="protein sequence ID" value="GEO94718.1"/>
    <property type="molecule type" value="Genomic_DNA"/>
</dbReference>